<reference evidence="3" key="1">
    <citation type="submission" date="2022-12" db="EMBL/GenBank/DDBJ databases">
        <authorList>
            <person name="Voronina O.L."/>
            <person name="Kunda M.S."/>
            <person name="Ryzhova N."/>
            <person name="Aksenova E.I."/>
        </authorList>
    </citation>
    <scope>NUCLEOTIDE SEQUENCE</scope>
    <source>
        <strain evidence="3">SCCH136:Ach223948</strain>
    </source>
</reference>
<dbReference type="PROSITE" id="PS51688">
    <property type="entry name" value="ICA"/>
    <property type="match status" value="1"/>
</dbReference>
<comment type="caution">
    <text evidence="3">The sequence shown here is derived from an EMBL/GenBank/DDBJ whole genome shotgun (WGS) entry which is preliminary data.</text>
</comment>
<protein>
    <submittedName>
        <fullName evidence="3">Pyocin knob domain-containing S74 family peptidase</fullName>
    </submittedName>
</protein>
<name>A0A9X3R605_ALCXX</name>
<dbReference type="InterPro" id="IPR030392">
    <property type="entry name" value="S74_ICA"/>
</dbReference>
<dbReference type="Pfam" id="PF13884">
    <property type="entry name" value="Peptidase_S74"/>
    <property type="match status" value="1"/>
</dbReference>
<evidence type="ECO:0000259" key="2">
    <source>
        <dbReference type="PROSITE" id="PS51688"/>
    </source>
</evidence>
<dbReference type="AlphaFoldDB" id="A0A9X3R605"/>
<dbReference type="RefSeq" id="WP_054439108.1">
    <property type="nucleotide sequence ID" value="NZ_CYTI01000008.1"/>
</dbReference>
<dbReference type="EMBL" id="JAPZVI010000015">
    <property type="protein sequence ID" value="MCZ8403489.1"/>
    <property type="molecule type" value="Genomic_DNA"/>
</dbReference>
<feature type="compositionally biased region" description="Low complexity" evidence="1">
    <location>
        <begin position="101"/>
        <end position="133"/>
    </location>
</feature>
<evidence type="ECO:0000256" key="1">
    <source>
        <dbReference type="SAM" id="MobiDB-lite"/>
    </source>
</evidence>
<feature type="domain" description="Peptidase S74" evidence="2">
    <location>
        <begin position="542"/>
        <end position="645"/>
    </location>
</feature>
<organism evidence="3 4">
    <name type="scientific">Alcaligenes xylosoxydans xylosoxydans</name>
    <name type="common">Achromobacter xylosoxidans</name>
    <dbReference type="NCBI Taxonomy" id="85698"/>
    <lineage>
        <taxon>Bacteria</taxon>
        <taxon>Pseudomonadati</taxon>
        <taxon>Pseudomonadota</taxon>
        <taxon>Betaproteobacteria</taxon>
        <taxon>Burkholderiales</taxon>
        <taxon>Alcaligenaceae</taxon>
        <taxon>Achromobacter</taxon>
    </lineage>
</organism>
<sequence>MTAIKQINIGAAPNDQTGDQLRSAFDKVNANIAELDRRTVANATAAAIAELKAADAGKAADVADGKAVAAQRTGDTADGAARQARQAADEADAKALHAQVSADSAGAAASQAQRSAQAAADAADRAQGTADAALPRSDKGKPEGVAPLGADGAVPDEYRPKRKCVVVQGNVDLNEYKRPVEVFLSSSAGVSNLPAGLNAPAFLLVEAAGDAAVQTLSSREASPRLYFRTLLSQNAWTPWREAGTVQDITGTGVDFNSMKSSGAFLWRTAYTLENGANYPKLQALRQCGEVSVLDLSGVVMQRLRYGALKAEASGPEFSRQFVPAGDGTATGGWTRWRYVGAISDAADLASEDCGDVWFEGSGWRRWSQAQGGYVRFSPPVAHIWQDRSTQDYANGPLIRSLIDENCYFTVAGNNGKGAIFRATPYADPNSPTMIMACGTGVATLGTTKNGWGGPMPVRFITDDIERGRIIGSRWVFGPDLLTPPPYTHIATINYLGANYEYGLIFKPRNAGTTVAVGFMNSANSLVGSIQVTDSITQYNTASDYRLKHDVAATPIAESYNRVMGVRVVDYSMADAGIRYRGAIAHELQALIPHAVTGTKDEMIKMPGMDESVPAYQQVDYSKIVPDLIAALQHADMRINALEERVKALTKMEA</sequence>
<accession>A0A9X3R605</accession>
<dbReference type="CDD" id="cd19958">
    <property type="entry name" value="pyocin_knob"/>
    <property type="match status" value="1"/>
</dbReference>
<feature type="compositionally biased region" description="Low complexity" evidence="1">
    <location>
        <begin position="70"/>
        <end position="86"/>
    </location>
</feature>
<evidence type="ECO:0000313" key="4">
    <source>
        <dbReference type="Proteomes" id="UP001141992"/>
    </source>
</evidence>
<proteinExistence type="predicted"/>
<feature type="region of interest" description="Disordered" evidence="1">
    <location>
        <begin position="70"/>
        <end position="154"/>
    </location>
</feature>
<evidence type="ECO:0000313" key="3">
    <source>
        <dbReference type="EMBL" id="MCZ8403489.1"/>
    </source>
</evidence>
<dbReference type="Proteomes" id="UP001141992">
    <property type="component" value="Unassembled WGS sequence"/>
</dbReference>
<gene>
    <name evidence="3" type="ORF">O9570_18695</name>
</gene>